<feature type="signal peptide" evidence="1">
    <location>
        <begin position="1"/>
        <end position="22"/>
    </location>
</feature>
<dbReference type="Proteomes" id="UP000254123">
    <property type="component" value="Unassembled WGS sequence"/>
</dbReference>
<evidence type="ECO:0000313" key="3">
    <source>
        <dbReference type="Proteomes" id="UP000254123"/>
    </source>
</evidence>
<protein>
    <recommendedName>
        <fullName evidence="4">DUF3298 domain-containing protein</fullName>
    </recommendedName>
</protein>
<name>A0A379LLL8_9GAMM</name>
<reference evidence="2 3" key="1">
    <citation type="submission" date="2018-06" db="EMBL/GenBank/DDBJ databases">
        <authorList>
            <consortium name="Pathogen Informatics"/>
            <person name="Doyle S."/>
        </authorList>
    </citation>
    <scope>NUCLEOTIDE SEQUENCE [LARGE SCALE GENOMIC DNA]</scope>
    <source>
        <strain evidence="2 3">NCTC10526</strain>
    </source>
</reference>
<dbReference type="PROSITE" id="PS51257">
    <property type="entry name" value="PROKAR_LIPOPROTEIN"/>
    <property type="match status" value="1"/>
</dbReference>
<evidence type="ECO:0008006" key="4">
    <source>
        <dbReference type="Google" id="ProtNLM"/>
    </source>
</evidence>
<dbReference type="EMBL" id="UGVC01000001">
    <property type="protein sequence ID" value="SUD91321.1"/>
    <property type="molecule type" value="Genomic_DNA"/>
</dbReference>
<sequence>MLIKKTLAWAVLAPLLMTACTASQTQVINNQINTVTESINKSATKVIVDKTNADTVKTPDMNIGERARVENLGVKRAQYEHLLPSNDYSLYDFKYQSAQAEIKRVNGFDLVKTAYAFTNNPQGVRFAILALVDPRTKEVAHSSIRIVSSTGTGDFVVDSSITDQQRKQALTRDFRMAIDADGRVFDLKKAPEGSKDYCTDKGCRYERAYDLKISPEFLFYYANGGALNLVSDNRPVVIYLPKEMMVDFYNGLKTASR</sequence>
<dbReference type="RefSeq" id="WP_028859856.1">
    <property type="nucleotide sequence ID" value="NZ_CAJHAQ010000001.1"/>
</dbReference>
<accession>A0A379LLL8</accession>
<dbReference type="STRING" id="1123034.GCA_000685805_02427"/>
<feature type="chain" id="PRO_5016971656" description="DUF3298 domain-containing protein" evidence="1">
    <location>
        <begin position="23"/>
        <end position="257"/>
    </location>
</feature>
<keyword evidence="3" id="KW-1185">Reference proteome</keyword>
<keyword evidence="1" id="KW-0732">Signal</keyword>
<evidence type="ECO:0000313" key="2">
    <source>
        <dbReference type="EMBL" id="SUD91321.1"/>
    </source>
</evidence>
<gene>
    <name evidence="2" type="ORF">NCTC10526_01672</name>
</gene>
<organism evidence="2 3">
    <name type="scientific">Psychrobacter phenylpyruvicus</name>
    <dbReference type="NCBI Taxonomy" id="29432"/>
    <lineage>
        <taxon>Bacteria</taxon>
        <taxon>Pseudomonadati</taxon>
        <taxon>Pseudomonadota</taxon>
        <taxon>Gammaproteobacteria</taxon>
        <taxon>Moraxellales</taxon>
        <taxon>Moraxellaceae</taxon>
        <taxon>Psychrobacter</taxon>
    </lineage>
</organism>
<proteinExistence type="predicted"/>
<dbReference type="AlphaFoldDB" id="A0A379LLL8"/>
<evidence type="ECO:0000256" key="1">
    <source>
        <dbReference type="SAM" id="SignalP"/>
    </source>
</evidence>